<proteinExistence type="predicted"/>
<sequence length="350" mass="39322">MDWDKSMIVIARRYGQLGNRLWLYAHMIAAAAEYGVTVANPSFAEYADLFPSTRNDLWCRYPLVSESDPSPHQQSAPSRRTRDWLAQGVYLSAKTLYTLRLRNYPAHVLRIKGDQSYDVGSDAFREFATSGRPVMALGWQFRSESLLAKHAAVVRHHFHLGPEHGEPVGECLYQARQSSDVVIGIHIRQGDYATFLDGRYYYEVRDYVATMREVQAQLAPRRVAFLVCTNVPYNESDFAGLNVQFGPGVALQDMYALAETDMIIGPPSTFTMWASFYGGAPLAMMKRCDDKIEVESVAPELFQSNPSSTKYQIVQGKLSELSPSELADVFGFSQPSERFPSEAKSLKSNP</sequence>
<evidence type="ECO:0008006" key="3">
    <source>
        <dbReference type="Google" id="ProtNLM"/>
    </source>
</evidence>
<gene>
    <name evidence="1" type="ORF">GCM10023156_65110</name>
</gene>
<comment type="caution">
    <text evidence="1">The sequence shown here is derived from an EMBL/GenBank/DDBJ whole genome shotgun (WGS) entry which is preliminary data.</text>
</comment>
<organism evidence="1 2">
    <name type="scientific">Novipirellula rosea</name>
    <dbReference type="NCBI Taxonomy" id="1031540"/>
    <lineage>
        <taxon>Bacteria</taxon>
        <taxon>Pseudomonadati</taxon>
        <taxon>Planctomycetota</taxon>
        <taxon>Planctomycetia</taxon>
        <taxon>Pirellulales</taxon>
        <taxon>Pirellulaceae</taxon>
        <taxon>Novipirellula</taxon>
    </lineage>
</organism>
<evidence type="ECO:0000313" key="2">
    <source>
        <dbReference type="Proteomes" id="UP001500840"/>
    </source>
</evidence>
<reference evidence="2" key="1">
    <citation type="journal article" date="2019" name="Int. J. Syst. Evol. Microbiol.">
        <title>The Global Catalogue of Microorganisms (GCM) 10K type strain sequencing project: providing services to taxonomists for standard genome sequencing and annotation.</title>
        <authorList>
            <consortium name="The Broad Institute Genomics Platform"/>
            <consortium name="The Broad Institute Genome Sequencing Center for Infectious Disease"/>
            <person name="Wu L."/>
            <person name="Ma J."/>
        </authorList>
    </citation>
    <scope>NUCLEOTIDE SEQUENCE [LARGE SCALE GENOMIC DNA]</scope>
    <source>
        <strain evidence="2">JCM 17759</strain>
    </source>
</reference>
<protein>
    <recommendedName>
        <fullName evidence="3">Glycosyl transferase family 11</fullName>
    </recommendedName>
</protein>
<dbReference type="Proteomes" id="UP001500840">
    <property type="component" value="Unassembled WGS sequence"/>
</dbReference>
<keyword evidence="2" id="KW-1185">Reference proteome</keyword>
<dbReference type="EMBL" id="BAABGA010000120">
    <property type="protein sequence ID" value="GAA4471073.1"/>
    <property type="molecule type" value="Genomic_DNA"/>
</dbReference>
<evidence type="ECO:0000313" key="1">
    <source>
        <dbReference type="EMBL" id="GAA4471073.1"/>
    </source>
</evidence>
<accession>A0ABP8NR68</accession>
<name>A0ABP8NR68_9BACT</name>